<dbReference type="InterPro" id="IPR013087">
    <property type="entry name" value="Znf_C2H2_type"/>
</dbReference>
<dbReference type="PROSITE" id="PS50157">
    <property type="entry name" value="ZINC_FINGER_C2H2_2"/>
    <property type="match status" value="2"/>
</dbReference>
<feature type="region of interest" description="Disordered" evidence="5">
    <location>
        <begin position="525"/>
        <end position="550"/>
    </location>
</feature>
<keyword evidence="2 4" id="KW-0863">Zinc-finger</keyword>
<proteinExistence type="predicted"/>
<protein>
    <recommendedName>
        <fullName evidence="10">DnaJ-domain-containing protein</fullName>
    </recommendedName>
</protein>
<dbReference type="PROSITE" id="PS00028">
    <property type="entry name" value="ZINC_FINGER_C2H2_1"/>
    <property type="match status" value="2"/>
</dbReference>
<keyword evidence="1" id="KW-0479">Metal-binding</keyword>
<dbReference type="SMART" id="SM00451">
    <property type="entry name" value="ZnF_U1"/>
    <property type="match status" value="1"/>
</dbReference>
<dbReference type="AlphaFoldDB" id="A0AAD7JVT9"/>
<feature type="compositionally biased region" description="Basic and acidic residues" evidence="5">
    <location>
        <begin position="526"/>
        <end position="542"/>
    </location>
</feature>
<dbReference type="InterPro" id="IPR051964">
    <property type="entry name" value="Chaperone_stress_response"/>
</dbReference>
<dbReference type="PROSITE" id="PS50076">
    <property type="entry name" value="DNAJ_2"/>
    <property type="match status" value="1"/>
</dbReference>
<dbReference type="InterPro" id="IPR003604">
    <property type="entry name" value="Matrin/U1-like-C_Znf_C2H2"/>
</dbReference>
<evidence type="ECO:0000259" key="7">
    <source>
        <dbReference type="PROSITE" id="PS50157"/>
    </source>
</evidence>
<evidence type="ECO:0000313" key="8">
    <source>
        <dbReference type="EMBL" id="KAJ7773041.1"/>
    </source>
</evidence>
<evidence type="ECO:0000256" key="1">
    <source>
        <dbReference type="ARBA" id="ARBA00022723"/>
    </source>
</evidence>
<feature type="domain" description="C2H2-type" evidence="7">
    <location>
        <begin position="328"/>
        <end position="357"/>
    </location>
</feature>
<sequence length="550" mass="61759">MGQQSSTAAPGAAAQELDYYQLLEVEESATPDEIKRSFRRLALIHHPDKNQSDVEGSTKRFTALQQAYEVLSDEQERAWYDSHKASLAPEPDDATVYEDIRKGAAPSRAQDRGLTVRHLSRFFDSSIWTGVDDGDNSFFTIYRSLFARLQAEEALISDVEYPSFGYAGWTWAPAGKASDGARTFYTAWTNFATAKDFAWMDQWNLSEAPDRRVRRLMEKDNKKAREDGRREYNDTIRAGNFYYSQRPVLIFMQSLAQFLRKRDPRYKTHLAQAQQNPTSGSATPVGNAPARAAPRAEYVEQEWQKVDALRQHDDLEWAAAEGDDPEEWECVVCGKSFWSEAAWDSHERSKKHLKEVERLKKEMFKDDAEFGLTVEDEEVETAPAEVARTPTPPLKEPTVLVADPIVAAEPAREPSPEAPPPEEEQDGGAQRSGKKKKPKKSTDAPAELLTKTERMARSLDLEAEQAAEQGDKPGVDEPSVVVPTKRDIRKARQAKKEADAAGKQLRCNVCAATFNSKTALFSHVNESGHARAEPADEPPERGKKGKKNKR</sequence>
<dbReference type="PANTHER" id="PTHR44029">
    <property type="entry name" value="DNAJ HOMOLOG SUBFAMILY C MEMBER 21"/>
    <property type="match status" value="1"/>
</dbReference>
<dbReference type="Pfam" id="PF21884">
    <property type="entry name" value="ZUO1-like_ZHD"/>
    <property type="match status" value="1"/>
</dbReference>
<dbReference type="CDD" id="cd06257">
    <property type="entry name" value="DnaJ"/>
    <property type="match status" value="1"/>
</dbReference>
<dbReference type="PANTHER" id="PTHR44029:SF1">
    <property type="entry name" value="DNAJ HOMOLOG SUBFAMILY C MEMBER 21"/>
    <property type="match status" value="1"/>
</dbReference>
<keyword evidence="3" id="KW-0862">Zinc</keyword>
<dbReference type="SMART" id="SM00355">
    <property type="entry name" value="ZnF_C2H2"/>
    <property type="match status" value="2"/>
</dbReference>
<dbReference type="Gene3D" id="3.30.160.60">
    <property type="entry name" value="Classic Zinc Finger"/>
    <property type="match status" value="1"/>
</dbReference>
<dbReference type="SUPFAM" id="SSF57667">
    <property type="entry name" value="beta-beta-alpha zinc fingers"/>
    <property type="match status" value="1"/>
</dbReference>
<evidence type="ECO:0000256" key="5">
    <source>
        <dbReference type="SAM" id="MobiDB-lite"/>
    </source>
</evidence>
<dbReference type="Pfam" id="PF00226">
    <property type="entry name" value="DnaJ"/>
    <property type="match status" value="1"/>
</dbReference>
<dbReference type="InterPro" id="IPR036869">
    <property type="entry name" value="J_dom_sf"/>
</dbReference>
<evidence type="ECO:0000256" key="3">
    <source>
        <dbReference type="ARBA" id="ARBA00022833"/>
    </source>
</evidence>
<name>A0AAD7JVT9_9AGAR</name>
<dbReference type="SMART" id="SM00271">
    <property type="entry name" value="DnaJ"/>
    <property type="match status" value="1"/>
</dbReference>
<dbReference type="PROSITE" id="PS00636">
    <property type="entry name" value="DNAJ_1"/>
    <property type="match status" value="1"/>
</dbReference>
<feature type="compositionally biased region" description="Basic and acidic residues" evidence="5">
    <location>
        <begin position="450"/>
        <end position="460"/>
    </location>
</feature>
<dbReference type="InterPro" id="IPR054076">
    <property type="entry name" value="ZUO1-like_ZHD"/>
</dbReference>
<dbReference type="Gene3D" id="1.10.287.110">
    <property type="entry name" value="DnaJ domain"/>
    <property type="match status" value="1"/>
</dbReference>
<evidence type="ECO:0000256" key="4">
    <source>
        <dbReference type="PROSITE-ProRule" id="PRU00042"/>
    </source>
</evidence>
<keyword evidence="9" id="KW-1185">Reference proteome</keyword>
<dbReference type="InterPro" id="IPR001623">
    <property type="entry name" value="DnaJ_domain"/>
</dbReference>
<feature type="region of interest" description="Disordered" evidence="5">
    <location>
        <begin position="376"/>
        <end position="504"/>
    </location>
</feature>
<dbReference type="GO" id="GO:0005737">
    <property type="term" value="C:cytoplasm"/>
    <property type="evidence" value="ECO:0007669"/>
    <property type="project" value="TreeGrafter"/>
</dbReference>
<dbReference type="Pfam" id="PF12171">
    <property type="entry name" value="zf-C2H2_jaz"/>
    <property type="match status" value="1"/>
</dbReference>
<dbReference type="InterPro" id="IPR022755">
    <property type="entry name" value="Znf_C2H2_jaz"/>
</dbReference>
<reference evidence="8" key="1">
    <citation type="submission" date="2023-03" db="EMBL/GenBank/DDBJ databases">
        <title>Massive genome expansion in bonnet fungi (Mycena s.s.) driven by repeated elements and novel gene families across ecological guilds.</title>
        <authorList>
            <consortium name="Lawrence Berkeley National Laboratory"/>
            <person name="Harder C.B."/>
            <person name="Miyauchi S."/>
            <person name="Viragh M."/>
            <person name="Kuo A."/>
            <person name="Thoen E."/>
            <person name="Andreopoulos B."/>
            <person name="Lu D."/>
            <person name="Skrede I."/>
            <person name="Drula E."/>
            <person name="Henrissat B."/>
            <person name="Morin E."/>
            <person name="Kohler A."/>
            <person name="Barry K."/>
            <person name="LaButti K."/>
            <person name="Morin E."/>
            <person name="Salamov A."/>
            <person name="Lipzen A."/>
            <person name="Mereny Z."/>
            <person name="Hegedus B."/>
            <person name="Baldrian P."/>
            <person name="Stursova M."/>
            <person name="Weitz H."/>
            <person name="Taylor A."/>
            <person name="Grigoriev I.V."/>
            <person name="Nagy L.G."/>
            <person name="Martin F."/>
            <person name="Kauserud H."/>
        </authorList>
    </citation>
    <scope>NUCLEOTIDE SEQUENCE</scope>
    <source>
        <strain evidence="8">CBHHK182m</strain>
    </source>
</reference>
<comment type="caution">
    <text evidence="8">The sequence shown here is derived from an EMBL/GenBank/DDBJ whole genome shotgun (WGS) entry which is preliminary data.</text>
</comment>
<dbReference type="InterPro" id="IPR018253">
    <property type="entry name" value="DnaJ_domain_CS"/>
</dbReference>
<evidence type="ECO:0000259" key="6">
    <source>
        <dbReference type="PROSITE" id="PS50076"/>
    </source>
</evidence>
<evidence type="ECO:0000313" key="9">
    <source>
        <dbReference type="Proteomes" id="UP001215598"/>
    </source>
</evidence>
<dbReference type="InterPro" id="IPR036236">
    <property type="entry name" value="Znf_C2H2_sf"/>
</dbReference>
<dbReference type="GO" id="GO:0003676">
    <property type="term" value="F:nucleic acid binding"/>
    <property type="evidence" value="ECO:0007669"/>
    <property type="project" value="InterPro"/>
</dbReference>
<feature type="domain" description="J" evidence="6">
    <location>
        <begin position="18"/>
        <end position="84"/>
    </location>
</feature>
<evidence type="ECO:0008006" key="10">
    <source>
        <dbReference type="Google" id="ProtNLM"/>
    </source>
</evidence>
<dbReference type="GO" id="GO:0008270">
    <property type="term" value="F:zinc ion binding"/>
    <property type="evidence" value="ECO:0007669"/>
    <property type="project" value="UniProtKB-KW"/>
</dbReference>
<feature type="domain" description="C2H2-type" evidence="7">
    <location>
        <begin position="505"/>
        <end position="534"/>
    </location>
</feature>
<dbReference type="Proteomes" id="UP001215598">
    <property type="component" value="Unassembled WGS sequence"/>
</dbReference>
<dbReference type="PRINTS" id="PR00625">
    <property type="entry name" value="JDOMAIN"/>
</dbReference>
<evidence type="ECO:0000256" key="2">
    <source>
        <dbReference type="ARBA" id="ARBA00022771"/>
    </source>
</evidence>
<dbReference type="Pfam" id="PF12874">
    <property type="entry name" value="zf-met"/>
    <property type="match status" value="1"/>
</dbReference>
<accession>A0AAD7JVT9</accession>
<organism evidence="8 9">
    <name type="scientific">Mycena metata</name>
    <dbReference type="NCBI Taxonomy" id="1033252"/>
    <lineage>
        <taxon>Eukaryota</taxon>
        <taxon>Fungi</taxon>
        <taxon>Dikarya</taxon>
        <taxon>Basidiomycota</taxon>
        <taxon>Agaricomycotina</taxon>
        <taxon>Agaricomycetes</taxon>
        <taxon>Agaricomycetidae</taxon>
        <taxon>Agaricales</taxon>
        <taxon>Marasmiineae</taxon>
        <taxon>Mycenaceae</taxon>
        <taxon>Mycena</taxon>
    </lineage>
</organism>
<dbReference type="EMBL" id="JARKIB010000013">
    <property type="protein sequence ID" value="KAJ7773041.1"/>
    <property type="molecule type" value="Genomic_DNA"/>
</dbReference>
<dbReference type="SUPFAM" id="SSF46565">
    <property type="entry name" value="Chaperone J-domain"/>
    <property type="match status" value="1"/>
</dbReference>
<gene>
    <name evidence="8" type="ORF">B0H16DRAFT_1408872</name>
</gene>